<dbReference type="InterPro" id="IPR001080">
    <property type="entry name" value="3Fe4S_ferredoxin"/>
</dbReference>
<evidence type="ECO:0000256" key="3">
    <source>
        <dbReference type="ARBA" id="ARBA00022982"/>
    </source>
</evidence>
<organism evidence="8 9">
    <name type="scientific">Synergistes jonesii</name>
    <dbReference type="NCBI Taxonomy" id="2754"/>
    <lineage>
        <taxon>Bacteria</taxon>
        <taxon>Thermotogati</taxon>
        <taxon>Synergistota</taxon>
        <taxon>Synergistia</taxon>
        <taxon>Synergistales</taxon>
        <taxon>Synergistaceae</taxon>
        <taxon>Synergistes</taxon>
    </lineage>
</organism>
<comment type="function">
    <text evidence="6">Ferredoxins are iron-sulfur proteins that transfer electrons in a wide variety of metabolic reactions.</text>
</comment>
<dbReference type="AlphaFoldDB" id="A0A073IQ42"/>
<keyword evidence="2 6" id="KW-0479">Metal-binding</keyword>
<dbReference type="STRING" id="2754.EH55_03175"/>
<dbReference type="InterPro" id="IPR051269">
    <property type="entry name" value="Fe-S_cluster_ET"/>
</dbReference>
<dbReference type="OrthoDB" id="9803319at2"/>
<keyword evidence="4 6" id="KW-0408">Iron</keyword>
<evidence type="ECO:0000313" key="8">
    <source>
        <dbReference type="EMBL" id="KEJ92478.1"/>
    </source>
</evidence>
<keyword evidence="3 6" id="KW-0249">Electron transport</keyword>
<dbReference type="PANTHER" id="PTHR36923:SF3">
    <property type="entry name" value="FERREDOXIN"/>
    <property type="match status" value="1"/>
</dbReference>
<evidence type="ECO:0000259" key="7">
    <source>
        <dbReference type="PROSITE" id="PS51379"/>
    </source>
</evidence>
<dbReference type="Pfam" id="PF13370">
    <property type="entry name" value="Fer4_13"/>
    <property type="match status" value="1"/>
</dbReference>
<dbReference type="GeneID" id="90983351"/>
<dbReference type="PANTHER" id="PTHR36923">
    <property type="entry name" value="FERREDOXIN"/>
    <property type="match status" value="1"/>
</dbReference>
<dbReference type="Proteomes" id="UP000027665">
    <property type="component" value="Unassembled WGS sequence"/>
</dbReference>
<protein>
    <recommendedName>
        <fullName evidence="6">Ferredoxin</fullName>
    </recommendedName>
</protein>
<keyword evidence="5 6" id="KW-0411">Iron-sulfur</keyword>
<dbReference type="GO" id="GO:0051536">
    <property type="term" value="F:iron-sulfur cluster binding"/>
    <property type="evidence" value="ECO:0007669"/>
    <property type="project" value="UniProtKB-KW"/>
</dbReference>
<evidence type="ECO:0000256" key="6">
    <source>
        <dbReference type="RuleBase" id="RU368020"/>
    </source>
</evidence>
<dbReference type="RefSeq" id="WP_037975578.1">
    <property type="nucleotide sequence ID" value="NZ_CALIAO010000047.1"/>
</dbReference>
<evidence type="ECO:0000313" key="9">
    <source>
        <dbReference type="Proteomes" id="UP000027665"/>
    </source>
</evidence>
<evidence type="ECO:0000256" key="2">
    <source>
        <dbReference type="ARBA" id="ARBA00022723"/>
    </source>
</evidence>
<gene>
    <name evidence="8" type="ORF">EH55_03175</name>
</gene>
<dbReference type="GO" id="GO:0009055">
    <property type="term" value="F:electron transfer activity"/>
    <property type="evidence" value="ECO:0007669"/>
    <property type="project" value="UniProtKB-UniRule"/>
</dbReference>
<evidence type="ECO:0000256" key="4">
    <source>
        <dbReference type="ARBA" id="ARBA00023004"/>
    </source>
</evidence>
<keyword evidence="1 6" id="KW-0813">Transport</keyword>
<dbReference type="PROSITE" id="PS51379">
    <property type="entry name" value="4FE4S_FER_2"/>
    <property type="match status" value="1"/>
</dbReference>
<dbReference type="GO" id="GO:0005506">
    <property type="term" value="F:iron ion binding"/>
    <property type="evidence" value="ECO:0007669"/>
    <property type="project" value="UniProtKB-UniRule"/>
</dbReference>
<sequence>MPIKVNFDDCIGCGVCAELSPDNFKLDEDEGKTTVINAEASTSAKEAADSCPVSAITAD</sequence>
<name>A0A073IQ42_9BACT</name>
<reference evidence="8 9" key="1">
    <citation type="submission" date="2014-04" db="EMBL/GenBank/DDBJ databases">
        <title>Draft Genome Sequence of Synergistes jonesii.</title>
        <authorList>
            <person name="Coil D.A."/>
            <person name="Eisen J.A."/>
            <person name="Holland-Moritz H.E."/>
        </authorList>
    </citation>
    <scope>NUCLEOTIDE SEQUENCE [LARGE SCALE GENOMIC DNA]</scope>
    <source>
        <strain evidence="8 9">78-1</strain>
    </source>
</reference>
<dbReference type="InterPro" id="IPR017896">
    <property type="entry name" value="4Fe4S_Fe-S-bd"/>
</dbReference>
<dbReference type="Gene3D" id="3.30.70.20">
    <property type="match status" value="1"/>
</dbReference>
<comment type="caution">
    <text evidence="8">The sequence shown here is derived from an EMBL/GenBank/DDBJ whole genome shotgun (WGS) entry which is preliminary data.</text>
</comment>
<dbReference type="SUPFAM" id="SSF54862">
    <property type="entry name" value="4Fe-4S ferredoxins"/>
    <property type="match status" value="1"/>
</dbReference>
<dbReference type="eggNOG" id="COG1141">
    <property type="taxonomic scope" value="Bacteria"/>
</dbReference>
<accession>A0A073IQ42</accession>
<feature type="domain" description="4Fe-4S ferredoxin-type" evidence="7">
    <location>
        <begin position="1"/>
        <end position="29"/>
    </location>
</feature>
<keyword evidence="9" id="KW-1185">Reference proteome</keyword>
<dbReference type="EMBL" id="JMKI01000026">
    <property type="protein sequence ID" value="KEJ92478.1"/>
    <property type="molecule type" value="Genomic_DNA"/>
</dbReference>
<dbReference type="PRINTS" id="PR00352">
    <property type="entry name" value="3FE4SFRDOXIN"/>
</dbReference>
<proteinExistence type="predicted"/>
<evidence type="ECO:0000256" key="1">
    <source>
        <dbReference type="ARBA" id="ARBA00022448"/>
    </source>
</evidence>
<evidence type="ECO:0000256" key="5">
    <source>
        <dbReference type="ARBA" id="ARBA00023014"/>
    </source>
</evidence>